<dbReference type="AlphaFoldDB" id="A0A840RHJ3"/>
<evidence type="ECO:0000313" key="4">
    <source>
        <dbReference type="Proteomes" id="UP000543030"/>
    </source>
</evidence>
<evidence type="ECO:0000313" key="3">
    <source>
        <dbReference type="EMBL" id="MBB5191796.1"/>
    </source>
</evidence>
<keyword evidence="2" id="KW-1133">Transmembrane helix</keyword>
<dbReference type="Proteomes" id="UP000543030">
    <property type="component" value="Unassembled WGS sequence"/>
</dbReference>
<feature type="compositionally biased region" description="Polar residues" evidence="1">
    <location>
        <begin position="89"/>
        <end position="107"/>
    </location>
</feature>
<gene>
    <name evidence="3" type="ORF">HNQ50_002526</name>
</gene>
<feature type="region of interest" description="Disordered" evidence="1">
    <location>
        <begin position="48"/>
        <end position="107"/>
    </location>
</feature>
<proteinExistence type="predicted"/>
<comment type="caution">
    <text evidence="3">The sequence shown here is derived from an EMBL/GenBank/DDBJ whole genome shotgun (WGS) entry which is preliminary data.</text>
</comment>
<organism evidence="3 4">
    <name type="scientific">Silvimonas terrae</name>
    <dbReference type="NCBI Taxonomy" id="300266"/>
    <lineage>
        <taxon>Bacteria</taxon>
        <taxon>Pseudomonadati</taxon>
        <taxon>Pseudomonadota</taxon>
        <taxon>Betaproteobacteria</taxon>
        <taxon>Neisseriales</taxon>
        <taxon>Chitinibacteraceae</taxon>
        <taxon>Silvimonas</taxon>
    </lineage>
</organism>
<protein>
    <submittedName>
        <fullName evidence="3">Uncharacterized protein</fullName>
    </submittedName>
</protein>
<evidence type="ECO:0000256" key="2">
    <source>
        <dbReference type="SAM" id="Phobius"/>
    </source>
</evidence>
<reference evidence="3 4" key="1">
    <citation type="submission" date="2020-08" db="EMBL/GenBank/DDBJ databases">
        <title>Genomic Encyclopedia of Type Strains, Phase IV (KMG-IV): sequencing the most valuable type-strain genomes for metagenomic binning, comparative biology and taxonomic classification.</title>
        <authorList>
            <person name="Goeker M."/>
        </authorList>
    </citation>
    <scope>NUCLEOTIDE SEQUENCE [LARGE SCALE GENOMIC DNA]</scope>
    <source>
        <strain evidence="3 4">DSM 18233</strain>
    </source>
</reference>
<evidence type="ECO:0000256" key="1">
    <source>
        <dbReference type="SAM" id="MobiDB-lite"/>
    </source>
</evidence>
<feature type="transmembrane region" description="Helical" evidence="2">
    <location>
        <begin position="23"/>
        <end position="42"/>
    </location>
</feature>
<keyword evidence="4" id="KW-1185">Reference proteome</keyword>
<sequence length="107" mass="12443">MHRSWIPAQGRNDESMGCVLNWLWLWLWLWQLPLRLGLFLTFSPIKAQRRGRGGRRQAPDQLREARRAPKKVTWARHPGYQNAFHTAPQGANTHNNLNQNSHPGFPA</sequence>
<accession>A0A840RHJ3</accession>
<feature type="compositionally biased region" description="Basic and acidic residues" evidence="1">
    <location>
        <begin position="57"/>
        <end position="67"/>
    </location>
</feature>
<dbReference type="EMBL" id="JACHHN010000004">
    <property type="protein sequence ID" value="MBB5191796.1"/>
    <property type="molecule type" value="Genomic_DNA"/>
</dbReference>
<keyword evidence="2" id="KW-0472">Membrane</keyword>
<keyword evidence="2" id="KW-0812">Transmembrane</keyword>
<name>A0A840RHJ3_9NEIS</name>